<name>A0A8C7AL39_NEOVI</name>
<feature type="domain" description="KRAB" evidence="1">
    <location>
        <begin position="6"/>
        <end position="78"/>
    </location>
</feature>
<dbReference type="AlphaFoldDB" id="A0A8C7AL39"/>
<evidence type="ECO:0000259" key="1">
    <source>
        <dbReference type="PROSITE" id="PS50805"/>
    </source>
</evidence>
<accession>A0A8C7AL39</accession>
<keyword evidence="3" id="KW-1185">Reference proteome</keyword>
<dbReference type="CDD" id="cd07765">
    <property type="entry name" value="KRAB_A-box"/>
    <property type="match status" value="1"/>
</dbReference>
<dbReference type="InterPro" id="IPR050169">
    <property type="entry name" value="Krueppel_C2H2_ZnF"/>
</dbReference>
<dbReference type="SUPFAM" id="SSF109640">
    <property type="entry name" value="KRAB domain (Kruppel-associated box)"/>
    <property type="match status" value="1"/>
</dbReference>
<reference evidence="2" key="1">
    <citation type="submission" date="2025-08" db="UniProtKB">
        <authorList>
            <consortium name="Ensembl"/>
        </authorList>
    </citation>
    <scope>IDENTIFICATION</scope>
</reference>
<dbReference type="Ensembl" id="ENSNVIT00000011931.1">
    <property type="protein sequence ID" value="ENSNVIP00000010202.1"/>
    <property type="gene ID" value="ENSNVIG00000008038.1"/>
</dbReference>
<proteinExistence type="predicted"/>
<dbReference type="GeneTree" id="ENSGT00940000163859"/>
<dbReference type="InterPro" id="IPR001909">
    <property type="entry name" value="KRAB"/>
</dbReference>
<evidence type="ECO:0000313" key="2">
    <source>
        <dbReference type="Ensembl" id="ENSNVIP00000010202.1"/>
    </source>
</evidence>
<sequence length="86" mass="10116">VARELVQTYGVAIDFSQQEWEYFDSVQKNLYRDVMMESYDNLVSLAGHSISKPDVIMLLEQGQDPWMVVREDTRRWCTGKDEQVKL</sequence>
<protein>
    <recommendedName>
        <fullName evidence="1">KRAB domain-containing protein</fullName>
    </recommendedName>
</protein>
<dbReference type="Pfam" id="PF01352">
    <property type="entry name" value="KRAB"/>
    <property type="match status" value="1"/>
</dbReference>
<evidence type="ECO:0000313" key="3">
    <source>
        <dbReference type="Proteomes" id="UP000694425"/>
    </source>
</evidence>
<reference evidence="2" key="2">
    <citation type="submission" date="2025-09" db="UniProtKB">
        <authorList>
            <consortium name="Ensembl"/>
        </authorList>
    </citation>
    <scope>IDENTIFICATION</scope>
</reference>
<dbReference type="SMART" id="SM00349">
    <property type="entry name" value="KRAB"/>
    <property type="match status" value="1"/>
</dbReference>
<dbReference type="Gene3D" id="6.10.140.140">
    <property type="match status" value="1"/>
</dbReference>
<organism evidence="2 3">
    <name type="scientific">Neovison vison</name>
    <name type="common">American mink</name>
    <name type="synonym">Mustela vison</name>
    <dbReference type="NCBI Taxonomy" id="452646"/>
    <lineage>
        <taxon>Eukaryota</taxon>
        <taxon>Metazoa</taxon>
        <taxon>Chordata</taxon>
        <taxon>Craniata</taxon>
        <taxon>Vertebrata</taxon>
        <taxon>Euteleostomi</taxon>
        <taxon>Mammalia</taxon>
        <taxon>Eutheria</taxon>
        <taxon>Laurasiatheria</taxon>
        <taxon>Carnivora</taxon>
        <taxon>Caniformia</taxon>
        <taxon>Musteloidea</taxon>
        <taxon>Mustelidae</taxon>
        <taxon>Mustelinae</taxon>
        <taxon>Neogale</taxon>
    </lineage>
</organism>
<dbReference type="Proteomes" id="UP000694425">
    <property type="component" value="Unplaced"/>
</dbReference>
<dbReference type="PANTHER" id="PTHR23232">
    <property type="entry name" value="KRAB DOMAIN C2H2 ZINC FINGER"/>
    <property type="match status" value="1"/>
</dbReference>
<dbReference type="GO" id="GO:0006355">
    <property type="term" value="P:regulation of DNA-templated transcription"/>
    <property type="evidence" value="ECO:0007669"/>
    <property type="project" value="InterPro"/>
</dbReference>
<dbReference type="InterPro" id="IPR036051">
    <property type="entry name" value="KRAB_dom_sf"/>
</dbReference>
<dbReference type="PANTHER" id="PTHR23232:SF102">
    <property type="entry name" value="KRAB DOMAIN-CONTAINING PROTEIN"/>
    <property type="match status" value="1"/>
</dbReference>
<dbReference type="PROSITE" id="PS50805">
    <property type="entry name" value="KRAB"/>
    <property type="match status" value="1"/>
</dbReference>